<dbReference type="PANTHER" id="PTHR39327">
    <property type="match status" value="1"/>
</dbReference>
<accession>A0A6N8EEY6</accession>
<proteinExistence type="predicted"/>
<sequence>MLGRLLAFLLGLLLSATLTAALDLSSEWIAAIEKQHGIQAGERARAWQSMMESAQDLSEDDKLRVVNDFFNQLRFLDDVALWGVSDYWTTPFEFLVKNGGDCEDFAIAKYFTLIHVGVPEERLRLTYVKALDYDQAHMVLTYFATPRATPLVLDNLNPHILPATERADLQPVYSFNGTGLWLAKSAGSGKRVGGAERLDLWRDLQSRMPSMAPDAPGR</sequence>
<evidence type="ECO:0000256" key="1">
    <source>
        <dbReference type="SAM" id="SignalP"/>
    </source>
</evidence>
<dbReference type="GO" id="GO:0016779">
    <property type="term" value="F:nucleotidyltransferase activity"/>
    <property type="evidence" value="ECO:0007669"/>
    <property type="project" value="UniProtKB-KW"/>
</dbReference>
<feature type="chain" id="PRO_5027036551" evidence="1">
    <location>
        <begin position="21"/>
        <end position="218"/>
    </location>
</feature>
<evidence type="ECO:0000313" key="3">
    <source>
        <dbReference type="Proteomes" id="UP000434044"/>
    </source>
</evidence>
<dbReference type="PANTHER" id="PTHR39327:SF1">
    <property type="entry name" value="BLR5470 PROTEIN"/>
    <property type="match status" value="1"/>
</dbReference>
<dbReference type="InterPro" id="IPR010319">
    <property type="entry name" value="Transglutaminase-like_Cys_pept"/>
</dbReference>
<keyword evidence="1" id="KW-0732">Signal</keyword>
<evidence type="ECO:0000313" key="2">
    <source>
        <dbReference type="EMBL" id="MTW21449.1"/>
    </source>
</evidence>
<keyword evidence="3" id="KW-1185">Reference proteome</keyword>
<keyword evidence="2" id="KW-0808">Transferase</keyword>
<dbReference type="Pfam" id="PF06035">
    <property type="entry name" value="Peptidase_C93"/>
    <property type="match status" value="1"/>
</dbReference>
<keyword evidence="2" id="KW-0548">Nucleotidyltransferase</keyword>
<dbReference type="Proteomes" id="UP000434044">
    <property type="component" value="Unassembled WGS sequence"/>
</dbReference>
<comment type="caution">
    <text evidence="2">The sequence shown here is derived from an EMBL/GenBank/DDBJ whole genome shotgun (WGS) entry which is preliminary data.</text>
</comment>
<gene>
    <name evidence="2" type="ORF">GJ668_10120</name>
</gene>
<reference evidence="2 3" key="1">
    <citation type="submission" date="2019-11" db="EMBL/GenBank/DDBJ databases">
        <title>Whole-genome sequence of the anaerobic purple sulfur bacterium Allochromatium palmeri DSM 15591.</title>
        <authorList>
            <person name="Kyndt J.A."/>
            <person name="Meyer T.E."/>
        </authorList>
    </citation>
    <scope>NUCLEOTIDE SEQUENCE [LARGE SCALE GENOMIC DNA]</scope>
    <source>
        <strain evidence="2 3">DSM 15591</strain>
    </source>
</reference>
<dbReference type="AlphaFoldDB" id="A0A6N8EEY6"/>
<protein>
    <submittedName>
        <fullName evidence="2">Sulfate adenylyltransferase</fullName>
    </submittedName>
</protein>
<dbReference type="Gene3D" id="3.10.620.30">
    <property type="match status" value="1"/>
</dbReference>
<dbReference type="EMBL" id="WNKT01000018">
    <property type="protein sequence ID" value="MTW21449.1"/>
    <property type="molecule type" value="Genomic_DNA"/>
</dbReference>
<name>A0A6N8EEY6_9GAMM</name>
<feature type="signal peptide" evidence="1">
    <location>
        <begin position="1"/>
        <end position="20"/>
    </location>
</feature>
<organism evidence="2 3">
    <name type="scientific">Allochromatium palmeri</name>
    <dbReference type="NCBI Taxonomy" id="231048"/>
    <lineage>
        <taxon>Bacteria</taxon>
        <taxon>Pseudomonadati</taxon>
        <taxon>Pseudomonadota</taxon>
        <taxon>Gammaproteobacteria</taxon>
        <taxon>Chromatiales</taxon>
        <taxon>Chromatiaceae</taxon>
        <taxon>Allochromatium</taxon>
    </lineage>
</organism>